<keyword evidence="2 5" id="KW-0812">Transmembrane</keyword>
<organism evidence="7 8">
    <name type="scientific">Marssonina brunnea f. sp. multigermtubi (strain MB_m1)</name>
    <name type="common">Marssonina leaf spot fungus</name>
    <dbReference type="NCBI Taxonomy" id="1072389"/>
    <lineage>
        <taxon>Eukaryota</taxon>
        <taxon>Fungi</taxon>
        <taxon>Dikarya</taxon>
        <taxon>Ascomycota</taxon>
        <taxon>Pezizomycotina</taxon>
        <taxon>Leotiomycetes</taxon>
        <taxon>Helotiales</taxon>
        <taxon>Drepanopezizaceae</taxon>
        <taxon>Drepanopeziza</taxon>
    </lineage>
</organism>
<evidence type="ECO:0000256" key="4">
    <source>
        <dbReference type="ARBA" id="ARBA00023136"/>
    </source>
</evidence>
<feature type="transmembrane region" description="Helical" evidence="5">
    <location>
        <begin position="356"/>
        <end position="378"/>
    </location>
</feature>
<feature type="transmembrane region" description="Helical" evidence="5">
    <location>
        <begin position="116"/>
        <end position="137"/>
    </location>
</feature>
<evidence type="ECO:0000256" key="5">
    <source>
        <dbReference type="SAM" id="Phobius"/>
    </source>
</evidence>
<feature type="transmembrane region" description="Helical" evidence="5">
    <location>
        <begin position="84"/>
        <end position="104"/>
    </location>
</feature>
<keyword evidence="3 5" id="KW-1133">Transmembrane helix</keyword>
<proteinExistence type="predicted"/>
<accession>K1X773</accession>
<evidence type="ECO:0000256" key="1">
    <source>
        <dbReference type="ARBA" id="ARBA00004141"/>
    </source>
</evidence>
<dbReference type="HOGENOM" id="CLU_008455_13_4_1"/>
<dbReference type="InterPro" id="IPR011701">
    <property type="entry name" value="MFS"/>
</dbReference>
<name>K1X773_MARBU</name>
<reference evidence="7 8" key="1">
    <citation type="journal article" date="2012" name="BMC Genomics">
        <title>Sequencing the genome of Marssonina brunnea reveals fungus-poplar co-evolution.</title>
        <authorList>
            <person name="Zhu S."/>
            <person name="Cao Y.-Z."/>
            <person name="Jiang C."/>
            <person name="Tan B.-Y."/>
            <person name="Wang Z."/>
            <person name="Feng S."/>
            <person name="Zhang L."/>
            <person name="Su X.-H."/>
            <person name="Brejova B."/>
            <person name="Vinar T."/>
            <person name="Xu M."/>
            <person name="Wang M.-X."/>
            <person name="Zhang S.-G."/>
            <person name="Huang M.-R."/>
            <person name="Wu R."/>
            <person name="Zhou Y."/>
        </authorList>
    </citation>
    <scope>NUCLEOTIDE SEQUENCE [LARGE SCALE GENOMIC DNA]</scope>
    <source>
        <strain evidence="7 8">MB_m1</strain>
    </source>
</reference>
<feature type="transmembrane region" description="Helical" evidence="5">
    <location>
        <begin position="149"/>
        <end position="168"/>
    </location>
</feature>
<dbReference type="Gene3D" id="1.20.1250.20">
    <property type="entry name" value="MFS general substrate transporter like domains"/>
    <property type="match status" value="1"/>
</dbReference>
<dbReference type="OrthoDB" id="268400at2759"/>
<evidence type="ECO:0000256" key="3">
    <source>
        <dbReference type="ARBA" id="ARBA00022989"/>
    </source>
</evidence>
<dbReference type="GO" id="GO:0022857">
    <property type="term" value="F:transmembrane transporter activity"/>
    <property type="evidence" value="ECO:0007669"/>
    <property type="project" value="InterPro"/>
</dbReference>
<dbReference type="GeneID" id="18756005"/>
<protein>
    <submittedName>
        <fullName evidence="7">Major facilitator superfamily transporter</fullName>
    </submittedName>
</protein>
<dbReference type="OMA" id="IDATFIH"/>
<dbReference type="Proteomes" id="UP000006753">
    <property type="component" value="Unassembled WGS sequence"/>
</dbReference>
<evidence type="ECO:0000313" key="7">
    <source>
        <dbReference type="EMBL" id="EKD20957.1"/>
    </source>
</evidence>
<feature type="transmembrane region" description="Helical" evidence="5">
    <location>
        <begin position="310"/>
        <end position="336"/>
    </location>
</feature>
<feature type="transmembrane region" description="Helical" evidence="5">
    <location>
        <begin position="175"/>
        <end position="199"/>
    </location>
</feature>
<evidence type="ECO:0000256" key="2">
    <source>
        <dbReference type="ARBA" id="ARBA00022692"/>
    </source>
</evidence>
<dbReference type="eggNOG" id="KOG0255">
    <property type="taxonomic scope" value="Eukaryota"/>
</dbReference>
<feature type="transmembrane region" description="Helical" evidence="5">
    <location>
        <begin position="390"/>
        <end position="408"/>
    </location>
</feature>
<feature type="transmembrane region" description="Helical" evidence="5">
    <location>
        <begin position="483"/>
        <end position="507"/>
    </location>
</feature>
<dbReference type="PANTHER" id="PTHR23502:SF160">
    <property type="entry name" value="MAJOR FACILITATOR SUPERFAMILY (MFS) PROFILE DOMAIN-CONTAINING PROTEIN-RELATED"/>
    <property type="match status" value="1"/>
</dbReference>
<keyword evidence="8" id="KW-1185">Reference proteome</keyword>
<dbReference type="PANTHER" id="PTHR23502">
    <property type="entry name" value="MAJOR FACILITATOR SUPERFAMILY"/>
    <property type="match status" value="1"/>
</dbReference>
<dbReference type="KEGG" id="mbe:MBM_00070"/>
<dbReference type="InterPro" id="IPR020846">
    <property type="entry name" value="MFS_dom"/>
</dbReference>
<keyword evidence="4 5" id="KW-0472">Membrane</keyword>
<feature type="transmembrane region" description="Helical" evidence="5">
    <location>
        <begin position="420"/>
        <end position="443"/>
    </location>
</feature>
<dbReference type="AlphaFoldDB" id="K1X773"/>
<feature type="transmembrane region" description="Helical" evidence="5">
    <location>
        <begin position="40"/>
        <end position="64"/>
    </location>
</feature>
<feature type="domain" description="Major facilitator superfamily (MFS) profile" evidence="6">
    <location>
        <begin position="40"/>
        <end position="508"/>
    </location>
</feature>
<dbReference type="GO" id="GO:0005886">
    <property type="term" value="C:plasma membrane"/>
    <property type="evidence" value="ECO:0007669"/>
    <property type="project" value="TreeGrafter"/>
</dbReference>
<dbReference type="RefSeq" id="XP_007287959.1">
    <property type="nucleotide sequence ID" value="XM_007287897.1"/>
</dbReference>
<dbReference type="EMBL" id="JH921428">
    <property type="protein sequence ID" value="EKD20957.1"/>
    <property type="molecule type" value="Genomic_DNA"/>
</dbReference>
<sequence length="519" mass="57627">MADRDRKGSVFLITSTGDTIGLPIPSKSPNDPLTWCSLKLFLVFVSMSVFTTVGLILVQGTSLLLETLGNEYNEEINPKEPLSLRLEVLASVPSLFWGIGALIWMPISMAIGRRPVFIICTILLFLSTLIAAISNGYYMHLTARCVQGIAGSISPSTMILMVLDLTYIHQRPQYIALFWCICNAMSNLGLALTAYIVAAGGNWRAFYWVWLGPCIASILLALFWAPETYFNRPPMAFDGHIIDQSESGKVTIYQSWEEVPGGKPTPEQPELPCKATWLRNIIFWNRTTTVGYRAIAAFPRQVLFCAINPLILWVLVLNAFVFGGMVVTCTEYVVLLTSPPYDFTLKQIALAKFSPMMGALLAYPASGVLTSWLTKILARRNRGVHEPEHYLPSFILPVLTSSAGLALFGIAKERQWDFRWVLFFVGLNYFSSISMFTSNTLWVTEAFPRWAGAAITVVGAGGYGSSFLLSSTIAPWIQSQGLGAAFVQLAILTLTVGLVGFPVNYWGKRFREHIYSKWE</sequence>
<dbReference type="InterPro" id="IPR036259">
    <property type="entry name" value="MFS_trans_sf"/>
</dbReference>
<feature type="transmembrane region" description="Helical" evidence="5">
    <location>
        <begin position="205"/>
        <end position="225"/>
    </location>
</feature>
<dbReference type="Pfam" id="PF07690">
    <property type="entry name" value="MFS_1"/>
    <property type="match status" value="1"/>
</dbReference>
<evidence type="ECO:0000313" key="8">
    <source>
        <dbReference type="Proteomes" id="UP000006753"/>
    </source>
</evidence>
<comment type="subcellular location">
    <subcellularLocation>
        <location evidence="1">Membrane</location>
        <topology evidence="1">Multi-pass membrane protein</topology>
    </subcellularLocation>
</comment>
<dbReference type="InParanoid" id="K1X773"/>
<evidence type="ECO:0000259" key="6">
    <source>
        <dbReference type="PROSITE" id="PS50850"/>
    </source>
</evidence>
<gene>
    <name evidence="7" type="ORF">MBM_00070</name>
</gene>
<feature type="transmembrane region" description="Helical" evidence="5">
    <location>
        <begin position="450"/>
        <end position="477"/>
    </location>
</feature>
<dbReference type="SUPFAM" id="SSF103473">
    <property type="entry name" value="MFS general substrate transporter"/>
    <property type="match status" value="1"/>
</dbReference>
<dbReference type="PROSITE" id="PS50850">
    <property type="entry name" value="MFS"/>
    <property type="match status" value="1"/>
</dbReference>